<organism evidence="1">
    <name type="scientific">uncultured Pleomorphomonas sp</name>
    <dbReference type="NCBI Taxonomy" id="442121"/>
    <lineage>
        <taxon>Bacteria</taxon>
        <taxon>Pseudomonadati</taxon>
        <taxon>Pseudomonadota</taxon>
        <taxon>Alphaproteobacteria</taxon>
        <taxon>Hyphomicrobiales</taxon>
        <taxon>Pleomorphomonadaceae</taxon>
        <taxon>Pleomorphomonas</taxon>
        <taxon>environmental samples</taxon>
    </lineage>
</organism>
<dbReference type="EMBL" id="FMJD01000007">
    <property type="protein sequence ID" value="SCM76134.1"/>
    <property type="molecule type" value="Genomic_DNA"/>
</dbReference>
<dbReference type="SUPFAM" id="SSF51735">
    <property type="entry name" value="NAD(P)-binding Rossmann-fold domains"/>
    <property type="match status" value="1"/>
</dbReference>
<dbReference type="AlphaFoldDB" id="A0A212LEZ5"/>
<dbReference type="Gene3D" id="3.40.50.720">
    <property type="entry name" value="NAD(P)-binding Rossmann-like Domain"/>
    <property type="match status" value="1"/>
</dbReference>
<dbReference type="InterPro" id="IPR036291">
    <property type="entry name" value="NAD(P)-bd_dom_sf"/>
</dbReference>
<reference evidence="1" key="1">
    <citation type="submission" date="2016-08" db="EMBL/GenBank/DDBJ databases">
        <authorList>
            <person name="Seilhamer J.J."/>
        </authorList>
    </citation>
    <scope>NUCLEOTIDE SEQUENCE</scope>
    <source>
        <strain evidence="1">86</strain>
    </source>
</reference>
<evidence type="ECO:0008006" key="2">
    <source>
        <dbReference type="Google" id="ProtNLM"/>
    </source>
</evidence>
<name>A0A212LEZ5_9HYPH</name>
<sequence length="73" mass="7717">MSKIKLAMVGGGPTAFIGAVHRIAMRMDDRFELVAGALDVDAERGRAFAATLGIAPDRAYDSVLPRQGRSEAA</sequence>
<accession>A0A212LEZ5</accession>
<protein>
    <recommendedName>
        <fullName evidence="2">Gfo/Idh/MocA family oxidoreductase</fullName>
    </recommendedName>
</protein>
<evidence type="ECO:0000313" key="1">
    <source>
        <dbReference type="EMBL" id="SCM76134.1"/>
    </source>
</evidence>
<proteinExistence type="predicted"/>
<gene>
    <name evidence="1" type="ORF">KL86PLE_30581</name>
</gene>